<sequence>MASCLIATKQVDIHRSAGRTTGRTSNESFSVEEYSDEMAFLKSIWKTNGKHHKLSEELALQNAKEAESEQMEMIENENDVITFKLKYLGSTVVEKMTGDNISTEAVKNIIKVTKAGRKKLQRVHIAISLKGIVVTDLEGNDILKISIYRISNCSTDPTHRQVFSFVSTDSHETMECHAFICPKRKMAETVTLAVAHAFGTAYEAWRIMPSTKEFTSKENERNNINQKEEGKKSAESDIVEEKLIDFDDEPDTENQSFDFGRPPCQENSHWNRASRRPRGRRRRVATPASWREGRDECGSLWGGRWRFGRWTVLSLSTVDMKAPAVAAQRRRQDPDGAQRKIFAPAGLDDEAKLVVRKWQRGDMCDKSAEALERFENPAARSLRVAASPALAPSQPTGRPPLHVQCTPPTTQSSLLHSAVERSRGRAFLPLITVGRLKIRVGEKVVATTSRSRYRRVAFTSSEISWKVSVQVRTDRIDSWGLHMSDDVSDNAKMGGSYRFRDHNVLLGDKAPSIAQSCDYHDIPAAPGRIELRVVRINQRTDFFRIERQICSFVATQFLRRDPPDGYYFIQGGPSQPKDFETIRASTLMKFLSNMIRRSDDDLSREAKRAPVIDDVWSGDLSGSVALSGLDLIVLRKNTSDGGGAHGSGFMILGLFPQDGIGKVICGLEEVIRFREIVTDVGGASDRCRRNGEGISTVEEIICFCGAVTDAGPQRDLDGIGKVISSLEEVIRLGETVTGVGGASERPRSHPLPQDCDRCKRGSREMKTELTKRSAALKKSSGLSEIVTGLHILFVAKRSGIKDSCALSARWDNGTDPECIELGSERVCEKFKNDSQLPGRDRESSTGDPRRTAEWRAEAAGIKSQTYSFTGTGSAGGKLATSVAAAFDLITTPDELSFGFRTPTGQCAPPHHVTKDVRLKKCWELLPRIKRQLPRNLRKWEEDDENQDYPIPVFEELEKKDGLEKFYCDQGCFYVLQYEEFNSDTIKCLAKMIIGDYGLTWKTSVEIFGERYKEEVLEVGDHKITKKGKKEKKVKKKKKKGKGSKSDTKTSGKSSKKSKGKKSKGSKGKKSKGSKGKKSSKSSKSKKSGKSKKGKKGKKGKHKDEHEELGHEDEEIQVPSVEKVEEEELPEPRAGERNFKDLFFNKRVLLHDIVPFLAKTRDTMNDFIVRPDQKQYYLREFQKTLNDIDLELRNHPETKSELVCRIDEFKEKLLGICDAKMQESEEERRNFIRHNWLYHQFCQMTINSAVAFQLEVDRLVDTLQFLSDYYIAVIIKSIKEGYEFHKVLLPKYECDDKQSEKFNNLFVEIDSVNDDRTEFHKYIEESKNVGLAFLDSMKPLALKPLNDMKKIFDPKAKEKKEKKKKKAKKTGSKGHMKKFEPDEDVKENADRIFEEWQCAINGEIARMNVHLNIIRNEAFNRFDDVILWIKRIFEEIYDNISIRYENELASVHKACELLLQSVEQEVIIHPELTFEGDQLAQIQVMLFPESLKVPEEDHKEGAFKIEQIEFMVKVLFDLAHTGYIMRKTFLLLIQDILYQDDIEEETDTPKLWRNLSTSTLNALLKRLFDDEKYLYWKDFIVCNFMFPFPTREQLMEVTRQFREYDPLLTERVTREEYDTITFWFEEQEDVQLERLKSIIYKMYQTDENEFNWTAMLLDFCKDEDPVAGFVKALELSLGKFICYDDETGRTFVSDILEDRILFERKQREHEETVMIAKKAVSLLIDKILDECEGPEGFALTEVVDQERTSFQSSREMERSMTSKGSEPYEQPEEGKIVTEHKFSYAKIGFEARDNTAVAYFLPLELVLVIVGTEVSWNLEIDNVEGDETFKDKIVEIYEGCRNEKFNDVVLSHEFLNCEPLRALFKTTTKFSVHNPIKLVKRILYDKPDSALDPEEFVAMENELKDDGSVPCTNKSSGLARVLSLETATFFFISRGALSWEVLADAIPPVLFVDSAEFAPHCFAEEANGNLHGECQVLIFGFFRSPRKKEVAGWILKETSARCDEGVDDETREFRWSGLLKLPEATFGALLQDLCSDRNTFRSCVILKGEQKIRFLPDRLRSGTLYKGLFFLVLILLALEYLFGSITETKQFFVFNATRFDDFINAAVPGGADGFFNGALFNGRCMLKISICTYKSVKGEVFACAVTLFRIPHQERMAQHSPLMSTFRMKTKLIAANVTKNSSLSGPSNATEPPPPPANSSSETGTLFDPTPELDSSTRAANGSATLPPCPDVSANLSEGECARVGPF</sequence>
<feature type="region of interest" description="Disordered" evidence="1">
    <location>
        <begin position="216"/>
        <end position="289"/>
    </location>
</feature>
<feature type="region of interest" description="Disordered" evidence="1">
    <location>
        <begin position="2179"/>
        <end position="2234"/>
    </location>
</feature>
<dbReference type="PANTHER" id="PTHR14919">
    <property type="entry name" value="KPL2-RELATED"/>
    <property type="match status" value="1"/>
</dbReference>
<dbReference type="PANTHER" id="PTHR14919:SF0">
    <property type="entry name" value="SPERM FLAGELLAR PROTEIN 2"/>
    <property type="match status" value="1"/>
</dbReference>
<organism evidence="4 5">
    <name type="scientific">Tenebrio molitor</name>
    <name type="common">Yellow mealworm beetle</name>
    <dbReference type="NCBI Taxonomy" id="7067"/>
    <lineage>
        <taxon>Eukaryota</taxon>
        <taxon>Metazoa</taxon>
        <taxon>Ecdysozoa</taxon>
        <taxon>Arthropoda</taxon>
        <taxon>Hexapoda</taxon>
        <taxon>Insecta</taxon>
        <taxon>Pterygota</taxon>
        <taxon>Neoptera</taxon>
        <taxon>Endopterygota</taxon>
        <taxon>Coleoptera</taxon>
        <taxon>Polyphaga</taxon>
        <taxon>Cucujiformia</taxon>
        <taxon>Tenebrionidae</taxon>
        <taxon>Tenebrio</taxon>
    </lineage>
</organism>
<accession>A0A8J6H5E8</accession>
<feature type="compositionally biased region" description="Basic residues" evidence="1">
    <location>
        <begin position="272"/>
        <end position="284"/>
    </location>
</feature>
<feature type="compositionally biased region" description="Basic residues" evidence="1">
    <location>
        <begin position="1359"/>
        <end position="1375"/>
    </location>
</feature>
<dbReference type="InterPro" id="IPR006020">
    <property type="entry name" value="PTB/PI_dom"/>
</dbReference>
<dbReference type="Gene3D" id="2.30.29.30">
    <property type="entry name" value="Pleckstrin-homology domain (PH domain)/Phosphotyrosine-binding domain (PTB)"/>
    <property type="match status" value="1"/>
</dbReference>
<dbReference type="CDD" id="cd13159">
    <property type="entry name" value="PTB_LDLRAP-mammal-like"/>
    <property type="match status" value="1"/>
</dbReference>
<evidence type="ECO:0000256" key="1">
    <source>
        <dbReference type="SAM" id="MobiDB-lite"/>
    </source>
</evidence>
<proteinExistence type="predicted"/>
<feature type="region of interest" description="Disordered" evidence="1">
    <location>
        <begin position="1023"/>
        <end position="1131"/>
    </location>
</feature>
<dbReference type="PROSITE" id="PS01179">
    <property type="entry name" value="PID"/>
    <property type="match status" value="1"/>
</dbReference>
<feature type="transmembrane region" description="Helical" evidence="2">
    <location>
        <begin position="2062"/>
        <end position="2081"/>
    </location>
</feature>
<feature type="region of interest" description="Disordered" evidence="1">
    <location>
        <begin position="1749"/>
        <end position="1771"/>
    </location>
</feature>
<keyword evidence="2" id="KW-1133">Transmembrane helix</keyword>
<keyword evidence="2" id="KW-0812">Transmembrane</keyword>
<dbReference type="Proteomes" id="UP000719412">
    <property type="component" value="Unassembled WGS sequence"/>
</dbReference>
<evidence type="ECO:0000313" key="4">
    <source>
        <dbReference type="EMBL" id="KAH0808429.1"/>
    </source>
</evidence>
<feature type="compositionally biased region" description="Basic residues" evidence="1">
    <location>
        <begin position="1023"/>
        <end position="1042"/>
    </location>
</feature>
<dbReference type="EMBL" id="JABDTM020028759">
    <property type="protein sequence ID" value="KAH0808429.1"/>
    <property type="molecule type" value="Genomic_DNA"/>
</dbReference>
<dbReference type="Pfam" id="PF14719">
    <property type="entry name" value="PID_2"/>
    <property type="match status" value="1"/>
</dbReference>
<keyword evidence="2" id="KW-0472">Membrane</keyword>
<feature type="compositionally biased region" description="Basic and acidic residues" evidence="1">
    <location>
        <begin position="216"/>
        <end position="245"/>
    </location>
</feature>
<feature type="compositionally biased region" description="Polar residues" evidence="1">
    <location>
        <begin position="2212"/>
        <end position="2223"/>
    </location>
</feature>
<dbReference type="InterPro" id="IPR052634">
    <property type="entry name" value="Sperm_flagellar-bone_growth"/>
</dbReference>
<reference evidence="4" key="2">
    <citation type="submission" date="2021-08" db="EMBL/GenBank/DDBJ databases">
        <authorList>
            <person name="Eriksson T."/>
        </authorList>
    </citation>
    <scope>NUCLEOTIDE SEQUENCE</scope>
    <source>
        <strain evidence="4">Stoneville</strain>
        <tissue evidence="4">Whole head</tissue>
    </source>
</reference>
<feature type="region of interest" description="Disordered" evidence="1">
    <location>
        <begin position="1355"/>
        <end position="1379"/>
    </location>
</feature>
<name>A0A8J6H5E8_TENMO</name>
<comment type="caution">
    <text evidence="4">The sequence shown here is derived from an EMBL/GenBank/DDBJ whole genome shotgun (WGS) entry which is preliminary data.</text>
</comment>
<dbReference type="Pfam" id="PF24082">
    <property type="entry name" value="SPEF2_C"/>
    <property type="match status" value="1"/>
</dbReference>
<dbReference type="SMART" id="SM00462">
    <property type="entry name" value="PTB"/>
    <property type="match status" value="1"/>
</dbReference>
<keyword evidence="5" id="KW-1185">Reference proteome</keyword>
<dbReference type="SUPFAM" id="SSF50729">
    <property type="entry name" value="PH domain-like"/>
    <property type="match status" value="1"/>
</dbReference>
<feature type="region of interest" description="Disordered" evidence="1">
    <location>
        <begin position="832"/>
        <end position="853"/>
    </location>
</feature>
<evidence type="ECO:0000256" key="2">
    <source>
        <dbReference type="SAM" id="Phobius"/>
    </source>
</evidence>
<gene>
    <name evidence="4" type="ORF">GEV33_014360</name>
</gene>
<evidence type="ECO:0000313" key="5">
    <source>
        <dbReference type="Proteomes" id="UP000719412"/>
    </source>
</evidence>
<feature type="domain" description="PID" evidence="3">
    <location>
        <begin position="81"/>
        <end position="203"/>
    </location>
</feature>
<evidence type="ECO:0000259" key="3">
    <source>
        <dbReference type="PROSITE" id="PS01179"/>
    </source>
</evidence>
<reference evidence="4" key="1">
    <citation type="journal article" date="2020" name="J Insects Food Feed">
        <title>The yellow mealworm (Tenebrio molitor) genome: a resource for the emerging insects as food and feed industry.</title>
        <authorList>
            <person name="Eriksson T."/>
            <person name="Andere A."/>
            <person name="Kelstrup H."/>
            <person name="Emery V."/>
            <person name="Picard C."/>
        </authorList>
    </citation>
    <scope>NUCLEOTIDE SEQUENCE</scope>
    <source>
        <strain evidence="4">Stoneville</strain>
        <tissue evidence="4">Whole head</tissue>
    </source>
</reference>
<dbReference type="InterPro" id="IPR056199">
    <property type="entry name" value="SPEF2_C"/>
</dbReference>
<dbReference type="InterPro" id="IPR011993">
    <property type="entry name" value="PH-like_dom_sf"/>
</dbReference>
<feature type="compositionally biased region" description="Basic residues" evidence="1">
    <location>
        <begin position="1053"/>
        <end position="1100"/>
    </location>
</feature>
<protein>
    <recommendedName>
        <fullName evidence="3">PID domain-containing protein</fullName>
    </recommendedName>
</protein>